<keyword evidence="2 8" id="KW-0436">Ligase</keyword>
<comment type="caution">
    <text evidence="8">The sequence shown here is derived from an EMBL/GenBank/DDBJ whole genome shotgun (WGS) entry which is preliminary data.</text>
</comment>
<dbReference type="InterPro" id="IPR011063">
    <property type="entry name" value="TilS/TtcA_N"/>
</dbReference>
<dbReference type="InterPro" id="IPR014729">
    <property type="entry name" value="Rossmann-like_a/b/a_fold"/>
</dbReference>
<evidence type="ECO:0000259" key="7">
    <source>
        <dbReference type="Pfam" id="PF01171"/>
    </source>
</evidence>
<organism evidence="8 9">
    <name type="scientific">Candidatus Ornithospirochaeta stercoripullorum</name>
    <dbReference type="NCBI Taxonomy" id="2840899"/>
    <lineage>
        <taxon>Bacteria</taxon>
        <taxon>Pseudomonadati</taxon>
        <taxon>Spirochaetota</taxon>
        <taxon>Spirochaetia</taxon>
        <taxon>Spirochaetales</taxon>
        <taxon>Spirochaetaceae</taxon>
        <taxon>Spirochaetaceae incertae sedis</taxon>
        <taxon>Candidatus Ornithospirochaeta</taxon>
    </lineage>
</organism>
<dbReference type="EC" id="6.3.4.19" evidence="1"/>
<protein>
    <recommendedName>
        <fullName evidence="1">tRNA(Ile)-lysidine synthetase</fullName>
        <ecNumber evidence="1">6.3.4.19</ecNumber>
    </recommendedName>
</protein>
<evidence type="ECO:0000256" key="2">
    <source>
        <dbReference type="ARBA" id="ARBA00022598"/>
    </source>
</evidence>
<dbReference type="NCBIfam" id="TIGR02432">
    <property type="entry name" value="lysidine_TilS_N"/>
    <property type="match status" value="1"/>
</dbReference>
<dbReference type="AlphaFoldDB" id="A0A9D9E3Z2"/>
<dbReference type="InterPro" id="IPR012795">
    <property type="entry name" value="tRNA_Ile_lys_synt_N"/>
</dbReference>
<feature type="domain" description="tRNA(Ile)-lysidine/2-thiocytidine synthase N-terminal" evidence="7">
    <location>
        <begin position="23"/>
        <end position="205"/>
    </location>
</feature>
<name>A0A9D9E3Z2_9SPIO</name>
<evidence type="ECO:0000313" key="9">
    <source>
        <dbReference type="Proteomes" id="UP000823615"/>
    </source>
</evidence>
<reference evidence="8" key="1">
    <citation type="submission" date="2020-10" db="EMBL/GenBank/DDBJ databases">
        <authorList>
            <person name="Gilroy R."/>
        </authorList>
    </citation>
    <scope>NUCLEOTIDE SEQUENCE</scope>
    <source>
        <strain evidence="8">7293</strain>
    </source>
</reference>
<dbReference type="CDD" id="cd01992">
    <property type="entry name" value="TilS_N"/>
    <property type="match status" value="1"/>
</dbReference>
<comment type="catalytic activity">
    <reaction evidence="6">
        <text>cytidine(34) in tRNA(Ile2) + L-lysine + ATP = lysidine(34) in tRNA(Ile2) + AMP + diphosphate + H(+)</text>
        <dbReference type="Rhea" id="RHEA:43744"/>
        <dbReference type="Rhea" id="RHEA-COMP:10625"/>
        <dbReference type="Rhea" id="RHEA-COMP:10670"/>
        <dbReference type="ChEBI" id="CHEBI:15378"/>
        <dbReference type="ChEBI" id="CHEBI:30616"/>
        <dbReference type="ChEBI" id="CHEBI:32551"/>
        <dbReference type="ChEBI" id="CHEBI:33019"/>
        <dbReference type="ChEBI" id="CHEBI:82748"/>
        <dbReference type="ChEBI" id="CHEBI:83665"/>
        <dbReference type="ChEBI" id="CHEBI:456215"/>
        <dbReference type="EC" id="6.3.4.19"/>
    </reaction>
</comment>
<evidence type="ECO:0000256" key="1">
    <source>
        <dbReference type="ARBA" id="ARBA00013267"/>
    </source>
</evidence>
<keyword evidence="3" id="KW-0819">tRNA processing</keyword>
<dbReference type="Proteomes" id="UP000823615">
    <property type="component" value="Unassembled WGS sequence"/>
</dbReference>
<reference evidence="8" key="2">
    <citation type="journal article" date="2021" name="PeerJ">
        <title>Extensive microbial diversity within the chicken gut microbiome revealed by metagenomics and culture.</title>
        <authorList>
            <person name="Gilroy R."/>
            <person name="Ravi A."/>
            <person name="Getino M."/>
            <person name="Pursley I."/>
            <person name="Horton D.L."/>
            <person name="Alikhan N.F."/>
            <person name="Baker D."/>
            <person name="Gharbi K."/>
            <person name="Hall N."/>
            <person name="Watson M."/>
            <person name="Adriaenssens E.M."/>
            <person name="Foster-Nyarko E."/>
            <person name="Jarju S."/>
            <person name="Secka A."/>
            <person name="Antonio M."/>
            <person name="Oren A."/>
            <person name="Chaudhuri R.R."/>
            <person name="La Ragione R."/>
            <person name="Hildebrand F."/>
            <person name="Pallen M.J."/>
        </authorList>
    </citation>
    <scope>NUCLEOTIDE SEQUENCE</scope>
    <source>
        <strain evidence="8">7293</strain>
    </source>
</reference>
<dbReference type="PANTHER" id="PTHR43033">
    <property type="entry name" value="TRNA(ILE)-LYSIDINE SYNTHASE-RELATED"/>
    <property type="match status" value="1"/>
</dbReference>
<evidence type="ECO:0000313" key="8">
    <source>
        <dbReference type="EMBL" id="MBO8436664.1"/>
    </source>
</evidence>
<dbReference type="Pfam" id="PF01171">
    <property type="entry name" value="ATP_bind_3"/>
    <property type="match status" value="1"/>
</dbReference>
<dbReference type="Gene3D" id="3.40.50.620">
    <property type="entry name" value="HUPs"/>
    <property type="match status" value="1"/>
</dbReference>
<gene>
    <name evidence="8" type="primary">tilS</name>
    <name evidence="8" type="ORF">IAA97_06770</name>
</gene>
<dbReference type="GO" id="GO:0005524">
    <property type="term" value="F:ATP binding"/>
    <property type="evidence" value="ECO:0007669"/>
    <property type="project" value="UniProtKB-KW"/>
</dbReference>
<sequence>MERISTVSYNGQIPDSLVIPPGKLLLAFSGGSDSLFLALMLSMFAPGRVEAVYVDHGLRDRNELEREVALNRSNAAALSIPLSVETVAPGQIMKIAENENIGVEAAARKERYRILFQKAEDGGFNYILTAHHREDQVETVLMRMLGNAPFWSYQGIVRDEGRLCRPLLDVPKATIMQILQASGLRWSEDSTNEDTNFLRNSIRHKIMPLLSETERCCISHIAANVASLRRRYPSLSFSRDGGYVQIDRSVYLDALPFQREEFIYSAMQNGGYAGRVSRRLVEAVTENAALG</sequence>
<evidence type="ECO:0000256" key="6">
    <source>
        <dbReference type="ARBA" id="ARBA00048539"/>
    </source>
</evidence>
<dbReference type="SUPFAM" id="SSF52402">
    <property type="entry name" value="Adenine nucleotide alpha hydrolases-like"/>
    <property type="match status" value="1"/>
</dbReference>
<keyword evidence="5" id="KW-0067">ATP-binding</keyword>
<evidence type="ECO:0000256" key="5">
    <source>
        <dbReference type="ARBA" id="ARBA00022840"/>
    </source>
</evidence>
<evidence type="ECO:0000256" key="4">
    <source>
        <dbReference type="ARBA" id="ARBA00022741"/>
    </source>
</evidence>
<feature type="non-terminal residue" evidence="8">
    <location>
        <position position="291"/>
    </location>
</feature>
<dbReference type="PANTHER" id="PTHR43033:SF1">
    <property type="entry name" value="TRNA(ILE)-LYSIDINE SYNTHASE-RELATED"/>
    <property type="match status" value="1"/>
</dbReference>
<proteinExistence type="inferred from homology"/>
<dbReference type="GO" id="GO:0008033">
    <property type="term" value="P:tRNA processing"/>
    <property type="evidence" value="ECO:0007669"/>
    <property type="project" value="UniProtKB-KW"/>
</dbReference>
<dbReference type="GO" id="GO:0032267">
    <property type="term" value="F:tRNA(Ile)-lysidine synthase activity"/>
    <property type="evidence" value="ECO:0007669"/>
    <property type="project" value="UniProtKB-EC"/>
</dbReference>
<dbReference type="InterPro" id="IPR012094">
    <property type="entry name" value="tRNA_Ile_lys_synt"/>
</dbReference>
<dbReference type="EMBL" id="JADIMT010000077">
    <property type="protein sequence ID" value="MBO8436664.1"/>
    <property type="molecule type" value="Genomic_DNA"/>
</dbReference>
<evidence type="ECO:0000256" key="3">
    <source>
        <dbReference type="ARBA" id="ARBA00022694"/>
    </source>
</evidence>
<dbReference type="HAMAP" id="MF_01161">
    <property type="entry name" value="tRNA_Ile_lys_synt"/>
    <property type="match status" value="1"/>
</dbReference>
<keyword evidence="4" id="KW-0547">Nucleotide-binding</keyword>
<accession>A0A9D9E3Z2</accession>